<comment type="caution">
    <text evidence="4">The sequence shown here is derived from an EMBL/GenBank/DDBJ whole genome shotgun (WGS) entry which is preliminary data.</text>
</comment>
<keyword evidence="1" id="KW-0195">Cyclin</keyword>
<protein>
    <recommendedName>
        <fullName evidence="3">Cyclin-like domain-containing protein</fullName>
    </recommendedName>
</protein>
<dbReference type="Pfam" id="PF00134">
    <property type="entry name" value="Cyclin_N"/>
    <property type="match status" value="1"/>
</dbReference>
<dbReference type="SUPFAM" id="SSF47954">
    <property type="entry name" value="Cyclin-like"/>
    <property type="match status" value="1"/>
</dbReference>
<feature type="compositionally biased region" description="Basic residues" evidence="2">
    <location>
        <begin position="384"/>
        <end position="398"/>
    </location>
</feature>
<keyword evidence="5" id="KW-1185">Reference proteome</keyword>
<organism evidence="4 5">
    <name type="scientific">Petrolisthes manimaculis</name>
    <dbReference type="NCBI Taxonomy" id="1843537"/>
    <lineage>
        <taxon>Eukaryota</taxon>
        <taxon>Metazoa</taxon>
        <taxon>Ecdysozoa</taxon>
        <taxon>Arthropoda</taxon>
        <taxon>Crustacea</taxon>
        <taxon>Multicrustacea</taxon>
        <taxon>Malacostraca</taxon>
        <taxon>Eumalacostraca</taxon>
        <taxon>Eucarida</taxon>
        <taxon>Decapoda</taxon>
        <taxon>Pleocyemata</taxon>
        <taxon>Anomura</taxon>
        <taxon>Galatheoidea</taxon>
        <taxon>Porcellanidae</taxon>
        <taxon>Petrolisthes</taxon>
    </lineage>
</organism>
<feature type="compositionally biased region" description="Polar residues" evidence="2">
    <location>
        <begin position="277"/>
        <end position="287"/>
    </location>
</feature>
<gene>
    <name evidence="4" type="ORF">Pmani_032571</name>
</gene>
<dbReference type="Gene3D" id="1.10.472.10">
    <property type="entry name" value="Cyclin-like"/>
    <property type="match status" value="2"/>
</dbReference>
<comment type="similarity">
    <text evidence="1">Belongs to the cyclin family.</text>
</comment>
<dbReference type="PANTHER" id="PTHR10177">
    <property type="entry name" value="CYCLINS"/>
    <property type="match status" value="1"/>
</dbReference>
<feature type="region of interest" description="Disordered" evidence="2">
    <location>
        <begin position="304"/>
        <end position="398"/>
    </location>
</feature>
<dbReference type="EMBL" id="JAWZYT010004193">
    <property type="protein sequence ID" value="KAK4294834.1"/>
    <property type="molecule type" value="Genomic_DNA"/>
</dbReference>
<feature type="region of interest" description="Disordered" evidence="2">
    <location>
        <begin position="277"/>
        <end position="296"/>
    </location>
</feature>
<dbReference type="Proteomes" id="UP001292094">
    <property type="component" value="Unassembled WGS sequence"/>
</dbReference>
<dbReference type="InterPro" id="IPR013763">
    <property type="entry name" value="Cyclin-like_dom"/>
</dbReference>
<name>A0AAE1NRG5_9EUCA</name>
<dbReference type="AlphaFoldDB" id="A0AAE1NRG5"/>
<dbReference type="SMART" id="SM00385">
    <property type="entry name" value="CYCLIN"/>
    <property type="match status" value="1"/>
</dbReference>
<evidence type="ECO:0000256" key="1">
    <source>
        <dbReference type="RuleBase" id="RU000383"/>
    </source>
</evidence>
<evidence type="ECO:0000259" key="3">
    <source>
        <dbReference type="SMART" id="SM00385"/>
    </source>
</evidence>
<evidence type="ECO:0000256" key="2">
    <source>
        <dbReference type="SAM" id="MobiDB-lite"/>
    </source>
</evidence>
<dbReference type="InterPro" id="IPR039361">
    <property type="entry name" value="Cyclin"/>
</dbReference>
<sequence>MSVAGGESELCGRDVEVWWQWDACEGLGWAHETRFKAVLLLDRLLLRVKVPPRYLHAVAAATVFLAAKIHEEDEKVPATEEVVERSGMRCTWRELLRMERVCLDKLAWHLPSTSTLDVLQVLHALAITTAPRHAHLTRNGSPSRQLAQLTGQLWCVVASGRSGRMRPSLTSLALLSLELDQAAIPEPGLVLWLQALTQVSDEELAEGRTLVLELLEEVSFRSATTSLTLDQPPTPHTLPYLPVRPNKRKVAQSLQNEDDVYTDIKKLYVFDKATTGAAYTSNNSSSNKEQHHQDELDDTYSDIRHLYSSPTPVPTPVPTPTPPTSVSIPSPSPATPTPQLDDIHHLYSSPTPVPTPTPASPTPVLTPTTHPGTTIPNKRGSNTSKKRKRKKTKPTFKAKNMKSCLKQALKIPCKISLIATKRIFEEAAEDEEEDVEMEVEEDGGEMDVEEDVEEEEGLLVEPVGLLKSPVFSPMSPEFPDIKHLVVKKQDICWHQQAQEVAEQVYRPLTYAQVLRLHLTPLTRALGV</sequence>
<dbReference type="InterPro" id="IPR006671">
    <property type="entry name" value="Cyclin_N"/>
</dbReference>
<feature type="region of interest" description="Disordered" evidence="2">
    <location>
        <begin position="428"/>
        <end position="448"/>
    </location>
</feature>
<evidence type="ECO:0000313" key="5">
    <source>
        <dbReference type="Proteomes" id="UP001292094"/>
    </source>
</evidence>
<proteinExistence type="inferred from homology"/>
<reference evidence="4" key="1">
    <citation type="submission" date="2023-11" db="EMBL/GenBank/DDBJ databases">
        <title>Genome assemblies of two species of porcelain crab, Petrolisthes cinctipes and Petrolisthes manimaculis (Anomura: Porcellanidae).</title>
        <authorList>
            <person name="Angst P."/>
        </authorList>
    </citation>
    <scope>NUCLEOTIDE SEQUENCE</scope>
    <source>
        <strain evidence="4">PB745_02</strain>
        <tissue evidence="4">Gill</tissue>
    </source>
</reference>
<evidence type="ECO:0000313" key="4">
    <source>
        <dbReference type="EMBL" id="KAK4294834.1"/>
    </source>
</evidence>
<dbReference type="InterPro" id="IPR036915">
    <property type="entry name" value="Cyclin-like_sf"/>
</dbReference>
<dbReference type="FunFam" id="1.10.472.10:FF:000006">
    <property type="entry name" value="Cyclin I"/>
    <property type="match status" value="1"/>
</dbReference>
<feature type="compositionally biased region" description="Pro residues" evidence="2">
    <location>
        <begin position="311"/>
        <end position="323"/>
    </location>
</feature>
<feature type="domain" description="Cyclin-like" evidence="3">
    <location>
        <begin position="18"/>
        <end position="104"/>
    </location>
</feature>
<accession>A0AAE1NRG5</accession>
<feature type="compositionally biased region" description="Pro residues" evidence="2">
    <location>
        <begin position="351"/>
        <end position="361"/>
    </location>
</feature>